<keyword evidence="3" id="KW-1185">Reference proteome</keyword>
<dbReference type="AlphaFoldDB" id="A0A840QR38"/>
<reference evidence="2 3" key="1">
    <citation type="submission" date="2020-08" db="EMBL/GenBank/DDBJ databases">
        <title>Genomic Encyclopedia of Type Strains, Phase IV (KMG-IV): sequencing the most valuable type-strain genomes for metagenomic binning, comparative biology and taxonomic classification.</title>
        <authorList>
            <person name="Goeker M."/>
        </authorList>
    </citation>
    <scope>NUCLEOTIDE SEQUENCE [LARGE SCALE GENOMIC DNA]</scope>
    <source>
        <strain evidence="2 3">DSM 24696</strain>
    </source>
</reference>
<accession>A0A840QR38</accession>
<sequence>MAKKTRIPFVTAVVLTVCMIYMLGGLTAAIGSGVSGAAILLFGHLTLPEIMEVFNVLSMLTVVAWVIWAFLFVVEEKKS</sequence>
<evidence type="ECO:0000256" key="1">
    <source>
        <dbReference type="SAM" id="Phobius"/>
    </source>
</evidence>
<dbReference type="Proteomes" id="UP000551878">
    <property type="component" value="Unassembled WGS sequence"/>
</dbReference>
<keyword evidence="1" id="KW-1133">Transmembrane helix</keyword>
<keyword evidence="1" id="KW-0472">Membrane</keyword>
<dbReference type="RefSeq" id="WP_184664258.1">
    <property type="nucleotide sequence ID" value="NZ_JACHHB010000008.1"/>
</dbReference>
<comment type="caution">
    <text evidence="2">The sequence shown here is derived from an EMBL/GenBank/DDBJ whole genome shotgun (WGS) entry which is preliminary data.</text>
</comment>
<name>A0A840QR38_9BACI</name>
<dbReference type="EMBL" id="JACHHB010000008">
    <property type="protein sequence ID" value="MBB5173819.1"/>
    <property type="molecule type" value="Genomic_DNA"/>
</dbReference>
<keyword evidence="1" id="KW-0812">Transmembrane</keyword>
<evidence type="ECO:0000313" key="2">
    <source>
        <dbReference type="EMBL" id="MBB5173819.1"/>
    </source>
</evidence>
<feature type="transmembrane region" description="Helical" evidence="1">
    <location>
        <begin position="12"/>
        <end position="41"/>
    </location>
</feature>
<protein>
    <submittedName>
        <fullName evidence="2">Putative membrane protein YccC</fullName>
    </submittedName>
</protein>
<evidence type="ECO:0000313" key="3">
    <source>
        <dbReference type="Proteomes" id="UP000551878"/>
    </source>
</evidence>
<gene>
    <name evidence="2" type="ORF">HNQ41_002009</name>
</gene>
<proteinExistence type="predicted"/>
<feature type="transmembrane region" description="Helical" evidence="1">
    <location>
        <begin position="53"/>
        <end position="74"/>
    </location>
</feature>
<organism evidence="2 3">
    <name type="scientific">Texcoconibacillus texcoconensis</name>
    <dbReference type="NCBI Taxonomy" id="1095777"/>
    <lineage>
        <taxon>Bacteria</taxon>
        <taxon>Bacillati</taxon>
        <taxon>Bacillota</taxon>
        <taxon>Bacilli</taxon>
        <taxon>Bacillales</taxon>
        <taxon>Bacillaceae</taxon>
        <taxon>Texcoconibacillus</taxon>
    </lineage>
</organism>